<dbReference type="AlphaFoldDB" id="A0A9D9E6E5"/>
<protein>
    <submittedName>
        <fullName evidence="2">Uncharacterized protein</fullName>
    </submittedName>
</protein>
<dbReference type="EMBL" id="JADIMW010000031">
    <property type="protein sequence ID" value="MBO8437894.1"/>
    <property type="molecule type" value="Genomic_DNA"/>
</dbReference>
<feature type="transmembrane region" description="Helical" evidence="1">
    <location>
        <begin position="436"/>
        <end position="457"/>
    </location>
</feature>
<feature type="transmembrane region" description="Helical" evidence="1">
    <location>
        <begin position="223"/>
        <end position="249"/>
    </location>
</feature>
<sequence>MDSTPVSWSVKFSETGGNRAELVFSADIAEGWEVYGLQLPEGGPRPTRVVIEEGTGIKINGPLYEIIPYRENYDTLFELLLKSYQRKAALAMPIEIVSHPINISGYIVYQASNRKTCTPPTRHRFNINIPGKGDVNESLYKTASEDSPESRQNVREEVIYWKSAKDIIQQIGETEQPKTATAFDLLKRGFSNGLLALCFPSLWPIILMTIYSFRKVRTSRKRLLIKIFSYDLSISVIFPFAGLLITQILGYDFFSEINGNIYFNMAMFLIFLALAAYLFGVKGVKLPDKAPATVRLLFLGTTVLILVLSSTGRFIGQILKESASFEPITGPLILFTGFIGAYVSVTTILCLICNWNTATLESKARLTSLNRIVGFFILSYSITFLSDIDLSYGFNIIGRDIFIAIWISIYAVLGIYLLGTFSFFRDWESSSPKITVKRLVAAIVSFSFCLYMLPGLWGAPLSIINLIIPPSYTQEFSVYDNYKDNLFNDYEEGMAYAYSHERPVLLTFSSVGDAESRLMESMLWNFTPIRTVLNNEFAIITLKTDSKEELPKSRLVSKGGKTVRIKTYGELWSALQQERFGSSAIPYQIILSPYGEPLSGALGYSNSATEYLEFLIKALNRYKKQYDETE</sequence>
<dbReference type="Gene3D" id="3.40.30.10">
    <property type="entry name" value="Glutaredoxin"/>
    <property type="match status" value="1"/>
</dbReference>
<feature type="transmembrane region" description="Helical" evidence="1">
    <location>
        <begin position="401"/>
        <end position="424"/>
    </location>
</feature>
<feature type="transmembrane region" description="Helical" evidence="1">
    <location>
        <begin position="261"/>
        <end position="280"/>
    </location>
</feature>
<feature type="transmembrane region" description="Helical" evidence="1">
    <location>
        <begin position="368"/>
        <end position="386"/>
    </location>
</feature>
<accession>A0A9D9E6E5</accession>
<keyword evidence="1" id="KW-1133">Transmembrane helix</keyword>
<dbReference type="PANTHER" id="PTHR32234">
    <property type="entry name" value="THIOL:DISULFIDE INTERCHANGE PROTEIN DSBD"/>
    <property type="match status" value="1"/>
</dbReference>
<reference evidence="2" key="1">
    <citation type="submission" date="2020-10" db="EMBL/GenBank/DDBJ databases">
        <authorList>
            <person name="Gilroy R."/>
        </authorList>
    </citation>
    <scope>NUCLEOTIDE SEQUENCE</scope>
    <source>
        <strain evidence="2">G3-4614</strain>
    </source>
</reference>
<feature type="transmembrane region" description="Helical" evidence="1">
    <location>
        <begin position="292"/>
        <end position="312"/>
    </location>
</feature>
<feature type="transmembrane region" description="Helical" evidence="1">
    <location>
        <begin position="193"/>
        <end position="211"/>
    </location>
</feature>
<dbReference type="Proteomes" id="UP000823636">
    <property type="component" value="Unassembled WGS sequence"/>
</dbReference>
<dbReference type="GO" id="GO:0015035">
    <property type="term" value="F:protein-disulfide reductase activity"/>
    <property type="evidence" value="ECO:0007669"/>
    <property type="project" value="TreeGrafter"/>
</dbReference>
<dbReference type="SUPFAM" id="SSF52833">
    <property type="entry name" value="Thioredoxin-like"/>
    <property type="match status" value="1"/>
</dbReference>
<feature type="transmembrane region" description="Helical" evidence="1">
    <location>
        <begin position="332"/>
        <end position="356"/>
    </location>
</feature>
<proteinExistence type="predicted"/>
<keyword evidence="1" id="KW-0812">Transmembrane</keyword>
<organism evidence="2 3">
    <name type="scientific">Candidatus Caccoplasma merdipullorum</name>
    <dbReference type="NCBI Taxonomy" id="2840718"/>
    <lineage>
        <taxon>Bacteria</taxon>
        <taxon>Pseudomonadati</taxon>
        <taxon>Bacteroidota</taxon>
        <taxon>Bacteroidia</taxon>
        <taxon>Bacteroidales</taxon>
        <taxon>Bacteroidaceae</taxon>
        <taxon>Bacteroidaceae incertae sedis</taxon>
        <taxon>Candidatus Caccoplasma</taxon>
    </lineage>
</organism>
<evidence type="ECO:0000313" key="3">
    <source>
        <dbReference type="Proteomes" id="UP000823636"/>
    </source>
</evidence>
<evidence type="ECO:0000256" key="1">
    <source>
        <dbReference type="SAM" id="Phobius"/>
    </source>
</evidence>
<evidence type="ECO:0000313" key="2">
    <source>
        <dbReference type="EMBL" id="MBO8437894.1"/>
    </source>
</evidence>
<dbReference type="PANTHER" id="PTHR32234:SF0">
    <property type="entry name" value="THIOL:DISULFIDE INTERCHANGE PROTEIN DSBD"/>
    <property type="match status" value="1"/>
</dbReference>
<gene>
    <name evidence="2" type="ORF">IAC54_03220</name>
</gene>
<name>A0A9D9E6E5_9BACT</name>
<dbReference type="GO" id="GO:0045454">
    <property type="term" value="P:cell redox homeostasis"/>
    <property type="evidence" value="ECO:0007669"/>
    <property type="project" value="TreeGrafter"/>
</dbReference>
<keyword evidence="1" id="KW-0472">Membrane</keyword>
<reference evidence="2" key="2">
    <citation type="journal article" date="2021" name="PeerJ">
        <title>Extensive microbial diversity within the chicken gut microbiome revealed by metagenomics and culture.</title>
        <authorList>
            <person name="Gilroy R."/>
            <person name="Ravi A."/>
            <person name="Getino M."/>
            <person name="Pursley I."/>
            <person name="Horton D.L."/>
            <person name="Alikhan N.F."/>
            <person name="Baker D."/>
            <person name="Gharbi K."/>
            <person name="Hall N."/>
            <person name="Watson M."/>
            <person name="Adriaenssens E.M."/>
            <person name="Foster-Nyarko E."/>
            <person name="Jarju S."/>
            <person name="Secka A."/>
            <person name="Antonio M."/>
            <person name="Oren A."/>
            <person name="Chaudhuri R.R."/>
            <person name="La Ragione R."/>
            <person name="Hildebrand F."/>
            <person name="Pallen M.J."/>
        </authorList>
    </citation>
    <scope>NUCLEOTIDE SEQUENCE</scope>
    <source>
        <strain evidence="2">G3-4614</strain>
    </source>
</reference>
<dbReference type="InterPro" id="IPR036249">
    <property type="entry name" value="Thioredoxin-like_sf"/>
</dbReference>
<comment type="caution">
    <text evidence="2">The sequence shown here is derived from an EMBL/GenBank/DDBJ whole genome shotgun (WGS) entry which is preliminary data.</text>
</comment>